<accession>A0A0E9P5F7</accession>
<dbReference type="EMBL" id="GBXM01108938">
    <property type="protein sequence ID" value="JAG99638.1"/>
    <property type="molecule type" value="Transcribed_RNA"/>
</dbReference>
<reference evidence="1" key="1">
    <citation type="submission" date="2014-11" db="EMBL/GenBank/DDBJ databases">
        <authorList>
            <person name="Amaro Gonzalez C."/>
        </authorList>
    </citation>
    <scope>NUCLEOTIDE SEQUENCE</scope>
</reference>
<organism evidence="1">
    <name type="scientific">Anguilla anguilla</name>
    <name type="common">European freshwater eel</name>
    <name type="synonym">Muraena anguilla</name>
    <dbReference type="NCBI Taxonomy" id="7936"/>
    <lineage>
        <taxon>Eukaryota</taxon>
        <taxon>Metazoa</taxon>
        <taxon>Chordata</taxon>
        <taxon>Craniata</taxon>
        <taxon>Vertebrata</taxon>
        <taxon>Euteleostomi</taxon>
        <taxon>Actinopterygii</taxon>
        <taxon>Neopterygii</taxon>
        <taxon>Teleostei</taxon>
        <taxon>Anguilliformes</taxon>
        <taxon>Anguillidae</taxon>
        <taxon>Anguilla</taxon>
    </lineage>
</organism>
<evidence type="ECO:0000313" key="1">
    <source>
        <dbReference type="EMBL" id="JAG99638.1"/>
    </source>
</evidence>
<proteinExistence type="predicted"/>
<protein>
    <submittedName>
        <fullName evidence="1">Uncharacterized protein</fullName>
    </submittedName>
</protein>
<name>A0A0E9P5F7_ANGAN</name>
<reference evidence="1" key="2">
    <citation type="journal article" date="2015" name="Fish Shellfish Immunol.">
        <title>Early steps in the European eel (Anguilla anguilla)-Vibrio vulnificus interaction in the gills: Role of the RtxA13 toxin.</title>
        <authorList>
            <person name="Callol A."/>
            <person name="Pajuelo D."/>
            <person name="Ebbesson L."/>
            <person name="Teles M."/>
            <person name="MacKenzie S."/>
            <person name="Amaro C."/>
        </authorList>
    </citation>
    <scope>NUCLEOTIDE SEQUENCE</scope>
</reference>
<sequence>MSHVNWTSSCMIGFFRIGNVKTKRDMKSHEVPHFHMWLTFSNVIYNFHIVKTKHVT</sequence>
<dbReference type="AlphaFoldDB" id="A0A0E9P5F7"/>